<keyword evidence="6 10" id="KW-0256">Endoplasmic reticulum</keyword>
<keyword evidence="7 10" id="KW-0653">Protein transport</keyword>
<feature type="transmembrane region" description="Helical" evidence="10">
    <location>
        <begin position="743"/>
        <end position="761"/>
    </location>
</feature>
<feature type="compositionally biased region" description="Low complexity" evidence="11">
    <location>
        <begin position="298"/>
        <end position="310"/>
    </location>
</feature>
<evidence type="ECO:0000256" key="7">
    <source>
        <dbReference type="ARBA" id="ARBA00022927"/>
    </source>
</evidence>
<feature type="transmembrane region" description="Helical" evidence="10">
    <location>
        <begin position="631"/>
        <end position="654"/>
    </location>
</feature>
<dbReference type="Gene3D" id="3.40.50.1820">
    <property type="entry name" value="alpha/beta hydrolase"/>
    <property type="match status" value="1"/>
</dbReference>
<gene>
    <name evidence="14" type="ORF">CALCODRAFT_521359</name>
</gene>
<evidence type="ECO:0000313" key="15">
    <source>
        <dbReference type="Proteomes" id="UP000076842"/>
    </source>
</evidence>
<keyword evidence="5 10" id="KW-0378">Hydrolase</keyword>
<dbReference type="FunCoup" id="A0A165CV49">
    <property type="interactions" value="156"/>
</dbReference>
<comment type="subcellular location">
    <subcellularLocation>
        <location evidence="1">Endoplasmic reticulum membrane</location>
        <topology evidence="1">Multi-pass membrane protein</topology>
    </subcellularLocation>
</comment>
<feature type="transmembrane region" description="Helical" evidence="10">
    <location>
        <begin position="781"/>
        <end position="799"/>
    </location>
</feature>
<dbReference type="GO" id="GO:0015031">
    <property type="term" value="P:protein transport"/>
    <property type="evidence" value="ECO:0007669"/>
    <property type="project" value="UniProtKB-KW"/>
</dbReference>
<comment type="function">
    <text evidence="10">Involved in inositol deacylation of GPI-anchored proteins which plays important roles in the quality control and ER-associated degradation of GPI-anchored proteins.</text>
</comment>
<dbReference type="InParanoid" id="A0A165CV49"/>
<feature type="transmembrane region" description="Helical" evidence="10">
    <location>
        <begin position="684"/>
        <end position="710"/>
    </location>
</feature>
<reference evidence="14 15" key="1">
    <citation type="journal article" date="2016" name="Mol. Biol. Evol.">
        <title>Comparative Genomics of Early-Diverging Mushroom-Forming Fungi Provides Insights into the Origins of Lignocellulose Decay Capabilities.</title>
        <authorList>
            <person name="Nagy L.G."/>
            <person name="Riley R."/>
            <person name="Tritt A."/>
            <person name="Adam C."/>
            <person name="Daum C."/>
            <person name="Floudas D."/>
            <person name="Sun H."/>
            <person name="Yadav J.S."/>
            <person name="Pangilinan J."/>
            <person name="Larsson K.H."/>
            <person name="Matsuura K."/>
            <person name="Barry K."/>
            <person name="Labutti K."/>
            <person name="Kuo R."/>
            <person name="Ohm R.A."/>
            <person name="Bhattacharya S.S."/>
            <person name="Shirouzu T."/>
            <person name="Yoshinaga Y."/>
            <person name="Martin F.M."/>
            <person name="Grigoriev I.V."/>
            <person name="Hibbett D.S."/>
        </authorList>
    </citation>
    <scope>NUCLEOTIDE SEQUENCE [LARGE SCALE GENOMIC DNA]</scope>
    <source>
        <strain evidence="14 15">HHB12733</strain>
    </source>
</reference>
<dbReference type="AlphaFoldDB" id="A0A165CV49"/>
<comment type="similarity">
    <text evidence="2 10">Belongs to the GPI inositol-deacylase family.</text>
</comment>
<name>A0A165CV49_9BASI</name>
<dbReference type="GO" id="GO:0050185">
    <property type="term" value="F:phosphatidylinositol deacylase activity"/>
    <property type="evidence" value="ECO:0007669"/>
    <property type="project" value="TreeGrafter"/>
</dbReference>
<feature type="compositionally biased region" description="Acidic residues" evidence="11">
    <location>
        <begin position="311"/>
        <end position="323"/>
    </location>
</feature>
<evidence type="ECO:0000256" key="10">
    <source>
        <dbReference type="RuleBase" id="RU365011"/>
    </source>
</evidence>
<evidence type="ECO:0000259" key="12">
    <source>
        <dbReference type="Pfam" id="PF07819"/>
    </source>
</evidence>
<evidence type="ECO:0000313" key="14">
    <source>
        <dbReference type="EMBL" id="KZT51449.1"/>
    </source>
</evidence>
<keyword evidence="8 10" id="KW-1133">Transmembrane helix</keyword>
<dbReference type="Pfam" id="PF25140">
    <property type="entry name" value="PGAP1_TMD"/>
    <property type="match status" value="1"/>
</dbReference>
<feature type="transmembrane region" description="Helical" evidence="10">
    <location>
        <begin position="811"/>
        <end position="831"/>
    </location>
</feature>
<feature type="region of interest" description="Disordered" evidence="11">
    <location>
        <begin position="296"/>
        <end position="329"/>
    </location>
</feature>
<evidence type="ECO:0000259" key="13">
    <source>
        <dbReference type="Pfam" id="PF25140"/>
    </source>
</evidence>
<proteinExistence type="inferred from homology"/>
<organism evidence="14 15">
    <name type="scientific">Calocera cornea HHB12733</name>
    <dbReference type="NCBI Taxonomy" id="1353952"/>
    <lineage>
        <taxon>Eukaryota</taxon>
        <taxon>Fungi</taxon>
        <taxon>Dikarya</taxon>
        <taxon>Basidiomycota</taxon>
        <taxon>Agaricomycotina</taxon>
        <taxon>Dacrymycetes</taxon>
        <taxon>Dacrymycetales</taxon>
        <taxon>Dacrymycetaceae</taxon>
        <taxon>Calocera</taxon>
    </lineage>
</organism>
<evidence type="ECO:0000256" key="11">
    <source>
        <dbReference type="SAM" id="MobiDB-lite"/>
    </source>
</evidence>
<keyword evidence="15" id="KW-1185">Reference proteome</keyword>
<feature type="transmembrane region" description="Helical" evidence="10">
    <location>
        <begin position="553"/>
        <end position="574"/>
    </location>
</feature>
<evidence type="ECO:0000256" key="4">
    <source>
        <dbReference type="ARBA" id="ARBA00022692"/>
    </source>
</evidence>
<dbReference type="GO" id="GO:0006505">
    <property type="term" value="P:GPI anchor metabolic process"/>
    <property type="evidence" value="ECO:0007669"/>
    <property type="project" value="TreeGrafter"/>
</dbReference>
<dbReference type="Pfam" id="PF07819">
    <property type="entry name" value="PGAP1"/>
    <property type="match status" value="1"/>
</dbReference>
<dbReference type="InterPro" id="IPR056824">
    <property type="entry name" value="PGAP1_TMD"/>
</dbReference>
<dbReference type="PANTHER" id="PTHR15495">
    <property type="entry name" value="NEGATIVE REGULATOR OF VESICLE FORMATION-RELATED"/>
    <property type="match status" value="1"/>
</dbReference>
<evidence type="ECO:0000256" key="8">
    <source>
        <dbReference type="ARBA" id="ARBA00022989"/>
    </source>
</evidence>
<dbReference type="EMBL" id="KV424107">
    <property type="protein sequence ID" value="KZT51449.1"/>
    <property type="molecule type" value="Genomic_DNA"/>
</dbReference>
<dbReference type="InterPro" id="IPR029058">
    <property type="entry name" value="AB_hydrolase_fold"/>
</dbReference>
<accession>A0A165CV49</accession>
<keyword evidence="3 10" id="KW-0813">Transport</keyword>
<keyword evidence="9 10" id="KW-0472">Membrane</keyword>
<keyword evidence="4 10" id="KW-0812">Transmembrane</keyword>
<dbReference type="OrthoDB" id="348976at2759"/>
<feature type="domain" description="GPI inositol-deacylase PGAP1-like alpha/beta" evidence="12">
    <location>
        <begin position="46"/>
        <end position="270"/>
    </location>
</feature>
<dbReference type="InterPro" id="IPR012908">
    <property type="entry name" value="PGAP1-ab_dom-like"/>
</dbReference>
<evidence type="ECO:0000256" key="5">
    <source>
        <dbReference type="ARBA" id="ARBA00022801"/>
    </source>
</evidence>
<protein>
    <recommendedName>
        <fullName evidence="10">GPI inositol-deacylase</fullName>
        <ecNumber evidence="10">3.1.-.-</ecNumber>
    </recommendedName>
</protein>
<dbReference type="GO" id="GO:0005789">
    <property type="term" value="C:endoplasmic reticulum membrane"/>
    <property type="evidence" value="ECO:0007669"/>
    <property type="project" value="UniProtKB-SubCell"/>
</dbReference>
<dbReference type="InterPro" id="IPR039529">
    <property type="entry name" value="PGAP1/BST1"/>
</dbReference>
<dbReference type="EC" id="3.1.-.-" evidence="10"/>
<evidence type="ECO:0000256" key="3">
    <source>
        <dbReference type="ARBA" id="ARBA00022448"/>
    </source>
</evidence>
<feature type="domain" description="GPI inositol-deacylase transmembrane" evidence="13">
    <location>
        <begin position="617"/>
        <end position="843"/>
    </location>
</feature>
<dbReference type="PANTHER" id="PTHR15495:SF7">
    <property type="entry name" value="GPI INOSITOL-DEACYLASE"/>
    <property type="match status" value="1"/>
</dbReference>
<evidence type="ECO:0000256" key="6">
    <source>
        <dbReference type="ARBA" id="ARBA00022824"/>
    </source>
</evidence>
<evidence type="ECO:0000256" key="2">
    <source>
        <dbReference type="ARBA" id="ARBA00006931"/>
    </source>
</evidence>
<sequence>MSWMSPSYRLVPGPGLNLNVSTRLDGRYRLWLYREVGWDADGDSPPSGHPVLFLPGNAGSFKQSRSLASSSTRQYYLSPRARAPAFPARTKPLDVYTLDTAEELSAFSAAPLRAQAEYAAGAVAHILSLYAGQPSPPQDVTLLAHSMGGLVARLLLAASPRPPVRTIIALSTPHAFPPLPISRALENLYAAAAAPLPPDVLFLTICGGAQDTEFPGEMCAAWPPSDPGPGQGLALTSHTTSLPQAWTGVGHREIVWCHQVRWRVARLALELQGLDAGAAGGRAERAAAVSRWFGQAGEGAPAAPSRGAAESESESEPEPEPEASEAAALASGAGTWAVLRPLSPPSPVFACTSAGCARARVATRRMLPHPPEAEAWPRPGEGVGEEEGRWYEEVELPGAGWLQAARREGVAVGRKGAGVSSPAGVLSALFGLDVPIPPPDRPALHRTVSFPRLPTYALLVYRASLTSTGACSVLPPLLSSPPEAHYHPRAHLSPGFFPTHQTGPFLPLPASPSPFQLDIWAGGAPGEACSVAALHVQLDIWASLARALPRYRVLLVAWSLGISALLALLATRAWDSGAPFPPVHTAYAFYLQRVLPALALALWAAACLPLPEGWVIGTAGMVLVSPLAPMLLAAASLLVAVSWGVLWALTAALAGGMSLLRLRPDSSTTGTSRPGGLLRHSLPLALFSLLLVLFVPSQFVFLVAFLLQLLTTARAQLALRTVPSPPARHLSHQQAQHAQAQHLLLMLAWLLPLTAPFAVAWARNLPSRGLELVLPSERDPLAVVCAVLALEAGSAGRVWDRARGPCQRWGTAGLLAGLGAFCFLGGARYTYGIYEAVECYFLAALFRPAVRREGECQASLGAKQEEEEEDN</sequence>
<dbReference type="STRING" id="1353952.A0A165CV49"/>
<dbReference type="SUPFAM" id="SSF53474">
    <property type="entry name" value="alpha/beta-Hydrolases"/>
    <property type="match status" value="1"/>
</dbReference>
<dbReference type="GO" id="GO:0006888">
    <property type="term" value="P:endoplasmic reticulum to Golgi vesicle-mediated transport"/>
    <property type="evidence" value="ECO:0007669"/>
    <property type="project" value="TreeGrafter"/>
</dbReference>
<evidence type="ECO:0000256" key="1">
    <source>
        <dbReference type="ARBA" id="ARBA00004477"/>
    </source>
</evidence>
<evidence type="ECO:0000256" key="9">
    <source>
        <dbReference type="ARBA" id="ARBA00023136"/>
    </source>
</evidence>
<dbReference type="Proteomes" id="UP000076842">
    <property type="component" value="Unassembled WGS sequence"/>
</dbReference>
<feature type="transmembrane region" description="Helical" evidence="10">
    <location>
        <begin position="594"/>
        <end position="624"/>
    </location>
</feature>